<dbReference type="Pfam" id="PF14497">
    <property type="entry name" value="GST_C_3"/>
    <property type="match status" value="1"/>
</dbReference>
<evidence type="ECO:0000256" key="1">
    <source>
        <dbReference type="ARBA" id="ARBA00002446"/>
    </source>
</evidence>
<dbReference type="SFLD" id="SFLDG01205">
    <property type="entry name" value="AMPS.1"/>
    <property type="match status" value="1"/>
</dbReference>
<dbReference type="PANTHER" id="PTHR11571">
    <property type="entry name" value="GLUTATHIONE S-TRANSFERASE"/>
    <property type="match status" value="1"/>
</dbReference>
<feature type="domain" description="GST C-terminal" evidence="6">
    <location>
        <begin position="89"/>
        <end position="212"/>
    </location>
</feature>
<comment type="subunit">
    <text evidence="4">Homodimer.</text>
</comment>
<organism evidence="7 8">
    <name type="scientific">Paragonimus skrjabini miyazakii</name>
    <dbReference type="NCBI Taxonomy" id="59628"/>
    <lineage>
        <taxon>Eukaryota</taxon>
        <taxon>Metazoa</taxon>
        <taxon>Spiralia</taxon>
        <taxon>Lophotrochozoa</taxon>
        <taxon>Platyhelminthes</taxon>
        <taxon>Trematoda</taxon>
        <taxon>Digenea</taxon>
        <taxon>Plagiorchiida</taxon>
        <taxon>Troglotremata</taxon>
        <taxon>Troglotrematidae</taxon>
        <taxon>Paragonimus</taxon>
    </lineage>
</organism>
<dbReference type="Pfam" id="PF02798">
    <property type="entry name" value="GST_N"/>
    <property type="match status" value="1"/>
</dbReference>
<dbReference type="Gene3D" id="1.20.1050.10">
    <property type="match status" value="1"/>
</dbReference>
<dbReference type="PROSITE" id="PS50404">
    <property type="entry name" value="GST_NTER"/>
    <property type="match status" value="1"/>
</dbReference>
<dbReference type="AlphaFoldDB" id="A0A8S9YLS8"/>
<dbReference type="SUPFAM" id="SSF47616">
    <property type="entry name" value="GST C-terminal domain-like"/>
    <property type="match status" value="1"/>
</dbReference>
<comment type="function">
    <text evidence="1">GST isoenzymes appear to play a central role in the parasite detoxification system. Other functions are also suspected including a role in increasing the solubility of haematin in the parasite gut.</text>
</comment>
<dbReference type="InterPro" id="IPR050213">
    <property type="entry name" value="GST_superfamily"/>
</dbReference>
<accession>A0A8S9YLS8</accession>
<evidence type="ECO:0000313" key="7">
    <source>
        <dbReference type="EMBL" id="KAF7246761.1"/>
    </source>
</evidence>
<evidence type="ECO:0000256" key="3">
    <source>
        <dbReference type="ARBA" id="ARBA00005861"/>
    </source>
</evidence>
<proteinExistence type="inferred from homology"/>
<feature type="domain" description="GST N-terminal" evidence="5">
    <location>
        <begin position="5"/>
        <end position="87"/>
    </location>
</feature>
<dbReference type="CDD" id="cd03192">
    <property type="entry name" value="GST_C_Sigma_like"/>
    <property type="match status" value="1"/>
</dbReference>
<reference evidence="7" key="1">
    <citation type="submission" date="2019-07" db="EMBL/GenBank/DDBJ databases">
        <title>Annotation for the trematode Paragonimus miyazaki's.</title>
        <authorList>
            <person name="Choi Y.-J."/>
        </authorList>
    </citation>
    <scope>NUCLEOTIDE SEQUENCE</scope>
    <source>
        <strain evidence="7">Japan</strain>
    </source>
</reference>
<dbReference type="SFLD" id="SFLDG00363">
    <property type="entry name" value="AMPS_(cytGST):_Alpha-__Mu-__Pi"/>
    <property type="match status" value="1"/>
</dbReference>
<dbReference type="Proteomes" id="UP000822476">
    <property type="component" value="Unassembled WGS sequence"/>
</dbReference>
<dbReference type="InterPro" id="IPR004046">
    <property type="entry name" value="GST_C"/>
</dbReference>
<dbReference type="InterPro" id="IPR040079">
    <property type="entry name" value="Glutathione_S-Trfase"/>
</dbReference>
<dbReference type="GO" id="GO:0006749">
    <property type="term" value="P:glutathione metabolic process"/>
    <property type="evidence" value="ECO:0007669"/>
    <property type="project" value="TreeGrafter"/>
</dbReference>
<comment type="similarity">
    <text evidence="3">Belongs to the GST superfamily. Mu family.</text>
</comment>
<dbReference type="SFLD" id="SFLDS00019">
    <property type="entry name" value="Glutathione_Transferase_(cytos"/>
    <property type="match status" value="1"/>
</dbReference>
<gene>
    <name evidence="7" type="ORF">EG68_10222</name>
</gene>
<evidence type="ECO:0000256" key="4">
    <source>
        <dbReference type="ARBA" id="ARBA00011738"/>
    </source>
</evidence>
<dbReference type="EMBL" id="JTDE01005911">
    <property type="protein sequence ID" value="KAF7246761.1"/>
    <property type="molecule type" value="Genomic_DNA"/>
</dbReference>
<comment type="caution">
    <text evidence="7">The sequence shown here is derived from an EMBL/GenBank/DDBJ whole genome shotgun (WGS) entry which is preliminary data.</text>
</comment>
<dbReference type="InterPro" id="IPR036249">
    <property type="entry name" value="Thioredoxin-like_sf"/>
</dbReference>
<evidence type="ECO:0000259" key="6">
    <source>
        <dbReference type="PROSITE" id="PS50405"/>
    </source>
</evidence>
<sequence length="212" mass="24298">MMSTPKYKLTYFNARGRAEFIRMVLHAADLEFEDHRIEMSDWPTIKPNIPGGQLPVLDMTTSSGETRHMDESFAIARWLARKHQMMGSNDDEYYEIERAISQCADIYRDLATIFRAKEDDKPKLIKEFSEGTGPRVMSMISKHLEASPTSLVVGDKVTLADFFIICTIDQVEVTVPGLSKDKFPIFESHRETVLKKHAKLAAYMEKRPTTDF</sequence>
<evidence type="ECO:0000256" key="2">
    <source>
        <dbReference type="ARBA" id="ARBA00003701"/>
    </source>
</evidence>
<dbReference type="GO" id="GO:0004364">
    <property type="term" value="F:glutathione transferase activity"/>
    <property type="evidence" value="ECO:0007669"/>
    <property type="project" value="TreeGrafter"/>
</dbReference>
<dbReference type="PROSITE" id="PS50405">
    <property type="entry name" value="GST_CTER"/>
    <property type="match status" value="1"/>
</dbReference>
<dbReference type="PANTHER" id="PTHR11571:SF150">
    <property type="entry name" value="GLUTATHIONE S-TRANSFERASE"/>
    <property type="match status" value="1"/>
</dbReference>
<evidence type="ECO:0008006" key="9">
    <source>
        <dbReference type="Google" id="ProtNLM"/>
    </source>
</evidence>
<evidence type="ECO:0000259" key="5">
    <source>
        <dbReference type="PROSITE" id="PS50404"/>
    </source>
</evidence>
<comment type="function">
    <text evidence="2">Conjugation of reduced glutathione to a wide number of exogenous and endogenous hydrophobic electrophiles.</text>
</comment>
<dbReference type="InterPro" id="IPR010987">
    <property type="entry name" value="Glutathione-S-Trfase_C-like"/>
</dbReference>
<dbReference type="InterPro" id="IPR004045">
    <property type="entry name" value="Glutathione_S-Trfase_N"/>
</dbReference>
<name>A0A8S9YLS8_9TREM</name>
<dbReference type="CDD" id="cd03039">
    <property type="entry name" value="GST_N_Sigma_like"/>
    <property type="match status" value="1"/>
</dbReference>
<protein>
    <recommendedName>
        <fullName evidence="9">Glutathione transferase</fullName>
    </recommendedName>
</protein>
<keyword evidence="8" id="KW-1185">Reference proteome</keyword>
<dbReference type="InterPro" id="IPR036282">
    <property type="entry name" value="Glutathione-S-Trfase_C_sf"/>
</dbReference>
<evidence type="ECO:0000313" key="8">
    <source>
        <dbReference type="Proteomes" id="UP000822476"/>
    </source>
</evidence>
<dbReference type="Gene3D" id="3.40.30.10">
    <property type="entry name" value="Glutaredoxin"/>
    <property type="match status" value="1"/>
</dbReference>
<dbReference type="OrthoDB" id="414243at2759"/>
<dbReference type="SUPFAM" id="SSF52833">
    <property type="entry name" value="Thioredoxin-like"/>
    <property type="match status" value="1"/>
</dbReference>